<evidence type="ECO:0000313" key="2">
    <source>
        <dbReference type="EMBL" id="GAA0501483.1"/>
    </source>
</evidence>
<evidence type="ECO:0000256" key="1">
    <source>
        <dbReference type="SAM" id="MobiDB-lite"/>
    </source>
</evidence>
<name>A0ABN1BMV1_9DEIO</name>
<comment type="caution">
    <text evidence="2">The sequence shown here is derived from an EMBL/GenBank/DDBJ whole genome shotgun (WGS) entry which is preliminary data.</text>
</comment>
<proteinExistence type="predicted"/>
<dbReference type="Proteomes" id="UP001500191">
    <property type="component" value="Unassembled WGS sequence"/>
</dbReference>
<accession>A0ABN1BMV1</accession>
<reference evidence="2 3" key="1">
    <citation type="journal article" date="2019" name="Int. J. Syst. Evol. Microbiol.">
        <title>The Global Catalogue of Microorganisms (GCM) 10K type strain sequencing project: providing services to taxonomists for standard genome sequencing and annotation.</title>
        <authorList>
            <consortium name="The Broad Institute Genomics Platform"/>
            <consortium name="The Broad Institute Genome Sequencing Center for Infectious Disease"/>
            <person name="Wu L."/>
            <person name="Ma J."/>
        </authorList>
    </citation>
    <scope>NUCLEOTIDE SEQUENCE [LARGE SCALE GENOMIC DNA]</scope>
    <source>
        <strain evidence="2 3">JCM 14368</strain>
    </source>
</reference>
<sequence>MAAAPMGQQLVEEGDCDAPPDDSQEQDVHVRLAILPICPVEDEFAWLRGGKERQDHPGDVGRLNGMPVKKAFHTADDGGVVRASREARGEFGMPNVLPPKECEDHERKQLDLVLAELREVRGEAAGQLGEDIGRRVLFSRVSRTFSSPRESVGY</sequence>
<dbReference type="EMBL" id="BAAADB010000004">
    <property type="protein sequence ID" value="GAA0501483.1"/>
    <property type="molecule type" value="Genomic_DNA"/>
</dbReference>
<gene>
    <name evidence="2" type="ORF">GCM10008937_06200</name>
</gene>
<feature type="region of interest" description="Disordered" evidence="1">
    <location>
        <begin position="1"/>
        <end position="26"/>
    </location>
</feature>
<keyword evidence="3" id="KW-1185">Reference proteome</keyword>
<evidence type="ECO:0000313" key="3">
    <source>
        <dbReference type="Proteomes" id="UP001500191"/>
    </source>
</evidence>
<protein>
    <submittedName>
        <fullName evidence="2">Uncharacterized protein</fullName>
    </submittedName>
</protein>
<organism evidence="2 3">
    <name type="scientific">Deinococcus depolymerans</name>
    <dbReference type="NCBI Taxonomy" id="392408"/>
    <lineage>
        <taxon>Bacteria</taxon>
        <taxon>Thermotogati</taxon>
        <taxon>Deinococcota</taxon>
        <taxon>Deinococci</taxon>
        <taxon>Deinococcales</taxon>
        <taxon>Deinococcaceae</taxon>
        <taxon>Deinococcus</taxon>
    </lineage>
</organism>
<feature type="compositionally biased region" description="Acidic residues" evidence="1">
    <location>
        <begin position="12"/>
        <end position="25"/>
    </location>
</feature>